<dbReference type="PROSITE" id="PS51253">
    <property type="entry name" value="HTH_CENPB"/>
    <property type="match status" value="1"/>
</dbReference>
<protein>
    <recommendedName>
        <fullName evidence="3">HTH CENPB-type domain-containing protein</fullName>
    </recommendedName>
</protein>
<name>A0A6A5VF10_9PLEO</name>
<dbReference type="InterPro" id="IPR009057">
    <property type="entry name" value="Homeodomain-like_sf"/>
</dbReference>
<organism evidence="4 5">
    <name type="scientific">Bimuria novae-zelandiae CBS 107.79</name>
    <dbReference type="NCBI Taxonomy" id="1447943"/>
    <lineage>
        <taxon>Eukaryota</taxon>
        <taxon>Fungi</taxon>
        <taxon>Dikarya</taxon>
        <taxon>Ascomycota</taxon>
        <taxon>Pezizomycotina</taxon>
        <taxon>Dothideomycetes</taxon>
        <taxon>Pleosporomycetidae</taxon>
        <taxon>Pleosporales</taxon>
        <taxon>Massarineae</taxon>
        <taxon>Didymosphaeriaceae</taxon>
        <taxon>Bimuria</taxon>
    </lineage>
</organism>
<evidence type="ECO:0000313" key="4">
    <source>
        <dbReference type="EMBL" id="KAF1975731.1"/>
    </source>
</evidence>
<feature type="domain" description="HTH CENPB-type" evidence="3">
    <location>
        <begin position="49"/>
        <end position="110"/>
    </location>
</feature>
<dbReference type="EMBL" id="ML976669">
    <property type="protein sequence ID" value="KAF1975731.1"/>
    <property type="molecule type" value="Genomic_DNA"/>
</dbReference>
<dbReference type="OrthoDB" id="3942738at2759"/>
<dbReference type="InterPro" id="IPR006600">
    <property type="entry name" value="HTH_CenpB_DNA-bd_dom"/>
</dbReference>
<sequence>MDPIDKAIEEIKSRGPGEEFSYRKIAKKYGVPDTTLRRIHQGKNVPIKEQQLQRRKLTPQQELELVSYIEKLTGRRLPPTREMLQNFALLIAKTNGEQLVGKSWVTRFIN</sequence>
<keyword evidence="5" id="KW-1185">Reference proteome</keyword>
<accession>A0A6A5VF10</accession>
<proteinExistence type="predicted"/>
<dbReference type="SUPFAM" id="SSF46689">
    <property type="entry name" value="Homeodomain-like"/>
    <property type="match status" value="1"/>
</dbReference>
<dbReference type="Pfam" id="PF03221">
    <property type="entry name" value="HTH_Tnp_Tc5"/>
    <property type="match status" value="1"/>
</dbReference>
<dbReference type="Pfam" id="PF05225">
    <property type="entry name" value="HTH_psq"/>
    <property type="match status" value="1"/>
</dbReference>
<evidence type="ECO:0000313" key="5">
    <source>
        <dbReference type="Proteomes" id="UP000800036"/>
    </source>
</evidence>
<evidence type="ECO:0000256" key="2">
    <source>
        <dbReference type="ARBA" id="ARBA00023242"/>
    </source>
</evidence>
<evidence type="ECO:0000256" key="1">
    <source>
        <dbReference type="ARBA" id="ARBA00023125"/>
    </source>
</evidence>
<dbReference type="InterPro" id="IPR007889">
    <property type="entry name" value="HTH_Psq"/>
</dbReference>
<keyword evidence="2" id="KW-0539">Nucleus</keyword>
<gene>
    <name evidence="4" type="ORF">BU23DRAFT_632424</name>
</gene>
<feature type="non-terminal residue" evidence="4">
    <location>
        <position position="110"/>
    </location>
</feature>
<dbReference type="GO" id="GO:0003677">
    <property type="term" value="F:DNA binding"/>
    <property type="evidence" value="ECO:0007669"/>
    <property type="project" value="UniProtKB-KW"/>
</dbReference>
<evidence type="ECO:0000259" key="3">
    <source>
        <dbReference type="PROSITE" id="PS51253"/>
    </source>
</evidence>
<keyword evidence="1" id="KW-0238">DNA-binding</keyword>
<dbReference type="AlphaFoldDB" id="A0A6A5VF10"/>
<reference evidence="4" key="1">
    <citation type="journal article" date="2020" name="Stud. Mycol.">
        <title>101 Dothideomycetes genomes: a test case for predicting lifestyles and emergence of pathogens.</title>
        <authorList>
            <person name="Haridas S."/>
            <person name="Albert R."/>
            <person name="Binder M."/>
            <person name="Bloem J."/>
            <person name="Labutti K."/>
            <person name="Salamov A."/>
            <person name="Andreopoulos B."/>
            <person name="Baker S."/>
            <person name="Barry K."/>
            <person name="Bills G."/>
            <person name="Bluhm B."/>
            <person name="Cannon C."/>
            <person name="Castanera R."/>
            <person name="Culley D."/>
            <person name="Daum C."/>
            <person name="Ezra D."/>
            <person name="Gonzalez J."/>
            <person name="Henrissat B."/>
            <person name="Kuo A."/>
            <person name="Liang C."/>
            <person name="Lipzen A."/>
            <person name="Lutzoni F."/>
            <person name="Magnuson J."/>
            <person name="Mondo S."/>
            <person name="Nolan M."/>
            <person name="Ohm R."/>
            <person name="Pangilinan J."/>
            <person name="Park H.-J."/>
            <person name="Ramirez L."/>
            <person name="Alfaro M."/>
            <person name="Sun H."/>
            <person name="Tritt A."/>
            <person name="Yoshinaga Y."/>
            <person name="Zwiers L.-H."/>
            <person name="Turgeon B."/>
            <person name="Goodwin S."/>
            <person name="Spatafora J."/>
            <person name="Crous P."/>
            <person name="Grigoriev I."/>
        </authorList>
    </citation>
    <scope>NUCLEOTIDE SEQUENCE</scope>
    <source>
        <strain evidence="4">CBS 107.79</strain>
    </source>
</reference>
<dbReference type="Proteomes" id="UP000800036">
    <property type="component" value="Unassembled WGS sequence"/>
</dbReference>
<dbReference type="Gene3D" id="1.10.10.60">
    <property type="entry name" value="Homeodomain-like"/>
    <property type="match status" value="1"/>
</dbReference>